<evidence type="ECO:0000313" key="3">
    <source>
        <dbReference type="Proteomes" id="UP001232992"/>
    </source>
</evidence>
<organism evidence="2 3">
    <name type="scientific">Roseofilum casamattae BLCC-M143</name>
    <dbReference type="NCBI Taxonomy" id="3022442"/>
    <lineage>
        <taxon>Bacteria</taxon>
        <taxon>Bacillati</taxon>
        <taxon>Cyanobacteriota</taxon>
        <taxon>Cyanophyceae</taxon>
        <taxon>Desertifilales</taxon>
        <taxon>Desertifilaceae</taxon>
        <taxon>Roseofilum</taxon>
        <taxon>Roseofilum casamattae</taxon>
    </lineage>
</organism>
<reference evidence="2 3" key="1">
    <citation type="submission" date="2023-01" db="EMBL/GenBank/DDBJ databases">
        <title>Novel diversity within Roseofilum (Cyanobacteria; Desertifilaceae) from marine benthic mats with descriptions of four novel species.</title>
        <authorList>
            <person name="Wang Y."/>
            <person name="Berthold D.E."/>
            <person name="Hu J."/>
            <person name="Lefler F.W."/>
            <person name="Laughinghouse H.D. IV."/>
        </authorList>
    </citation>
    <scope>NUCLEOTIDE SEQUENCE [LARGE SCALE GENOMIC DNA]</scope>
    <source>
        <strain evidence="2 3">BLCC-M143</strain>
    </source>
</reference>
<dbReference type="InterPro" id="IPR007374">
    <property type="entry name" value="ASCH_domain"/>
</dbReference>
<sequence>MKQEYPKVLLLSIKPQYVQKILDGQKNIELRKTRPKLKKGDFILVYESSPTKCLRGWFKVQSISCKDPQKLWHKVQDNVGITKAEFDDYYKKSKVAVAIAMKSVYSTKLSLQEVRETWESFKPPQNFYYLKKEEIILAEKIIGFDIIDKSANLQLTIPSVKH</sequence>
<dbReference type="RefSeq" id="WP_283756990.1">
    <property type="nucleotide sequence ID" value="NZ_JAQOSQ010000002.1"/>
</dbReference>
<comment type="caution">
    <text evidence="2">The sequence shown here is derived from an EMBL/GenBank/DDBJ whole genome shotgun (WGS) entry which is preliminary data.</text>
</comment>
<dbReference type="SUPFAM" id="SSF88697">
    <property type="entry name" value="PUA domain-like"/>
    <property type="match status" value="1"/>
</dbReference>
<accession>A0ABT7BT30</accession>
<dbReference type="Gene3D" id="2.30.130.30">
    <property type="entry name" value="Hypothetical protein"/>
    <property type="match status" value="1"/>
</dbReference>
<dbReference type="InterPro" id="IPR015947">
    <property type="entry name" value="PUA-like_sf"/>
</dbReference>
<protein>
    <submittedName>
        <fullName evidence="2">ASCH domain-containing protein</fullName>
    </submittedName>
</protein>
<evidence type="ECO:0000313" key="2">
    <source>
        <dbReference type="EMBL" id="MDJ1182338.1"/>
    </source>
</evidence>
<feature type="domain" description="ASCH" evidence="1">
    <location>
        <begin position="11"/>
        <end position="105"/>
    </location>
</feature>
<proteinExistence type="predicted"/>
<dbReference type="Proteomes" id="UP001232992">
    <property type="component" value="Unassembled WGS sequence"/>
</dbReference>
<dbReference type="SMART" id="SM01022">
    <property type="entry name" value="ASCH"/>
    <property type="match status" value="1"/>
</dbReference>
<evidence type="ECO:0000259" key="1">
    <source>
        <dbReference type="SMART" id="SM01022"/>
    </source>
</evidence>
<dbReference type="EMBL" id="JAQOSQ010000002">
    <property type="protein sequence ID" value="MDJ1182338.1"/>
    <property type="molecule type" value="Genomic_DNA"/>
</dbReference>
<gene>
    <name evidence="2" type="ORF">PMH09_03950</name>
</gene>
<dbReference type="Pfam" id="PF04266">
    <property type="entry name" value="ASCH"/>
    <property type="match status" value="1"/>
</dbReference>
<keyword evidence="3" id="KW-1185">Reference proteome</keyword>
<name>A0ABT7BT30_9CYAN</name>